<accession>A0A917AV54</accession>
<dbReference type="InterPro" id="IPR019673">
    <property type="entry name" value="Spore_germination_GerPC"/>
</dbReference>
<gene>
    <name evidence="2" type="ORF">GCM10007140_23130</name>
</gene>
<dbReference type="Proteomes" id="UP000605259">
    <property type="component" value="Unassembled WGS sequence"/>
</dbReference>
<evidence type="ECO:0000313" key="2">
    <source>
        <dbReference type="EMBL" id="GGE72592.1"/>
    </source>
</evidence>
<feature type="coiled-coil region" evidence="1">
    <location>
        <begin position="9"/>
        <end position="43"/>
    </location>
</feature>
<evidence type="ECO:0000313" key="3">
    <source>
        <dbReference type="Proteomes" id="UP000605259"/>
    </source>
</evidence>
<dbReference type="Pfam" id="PF10737">
    <property type="entry name" value="GerPC"/>
    <property type="match status" value="1"/>
</dbReference>
<keyword evidence="1" id="KW-0175">Coiled coil</keyword>
<proteinExistence type="predicted"/>
<evidence type="ECO:0000256" key="1">
    <source>
        <dbReference type="SAM" id="Coils"/>
    </source>
</evidence>
<comment type="caution">
    <text evidence="2">The sequence shown here is derived from an EMBL/GenBank/DDBJ whole genome shotgun (WGS) entry which is preliminary data.</text>
</comment>
<reference evidence="2" key="2">
    <citation type="submission" date="2020-09" db="EMBL/GenBank/DDBJ databases">
        <authorList>
            <person name="Sun Q."/>
            <person name="Zhou Y."/>
        </authorList>
    </citation>
    <scope>NUCLEOTIDE SEQUENCE</scope>
    <source>
        <strain evidence="2">CGMCC 1.12698</strain>
    </source>
</reference>
<sequence length="203" mass="24160">MQEEIYKYLQQLHACIQQQEARIRTLETQVTTLQKEVEEIKKKPLTIEKIEYKFDQLKVETLEGTLNIGLNPLNEPTSIEDFEITNQKVNIRMDEYKNPTIEQDISSDIHTYLTQHGLPRIRELEGEYRIQLTDQYRQLMIEDIRVQVEPRIPYYFSQMQQHPEIINNPALLKETILQKMIQDIDQAFIAFIQHFPTNLKKDG</sequence>
<reference evidence="2" key="1">
    <citation type="journal article" date="2014" name="Int. J. Syst. Evol. Microbiol.">
        <title>Complete genome sequence of Corynebacterium casei LMG S-19264T (=DSM 44701T), isolated from a smear-ripened cheese.</title>
        <authorList>
            <consortium name="US DOE Joint Genome Institute (JGI-PGF)"/>
            <person name="Walter F."/>
            <person name="Albersmeier A."/>
            <person name="Kalinowski J."/>
            <person name="Ruckert C."/>
        </authorList>
    </citation>
    <scope>NUCLEOTIDE SEQUENCE</scope>
    <source>
        <strain evidence="2">CGMCC 1.12698</strain>
    </source>
</reference>
<keyword evidence="3" id="KW-1185">Reference proteome</keyword>
<dbReference type="AlphaFoldDB" id="A0A917AV54"/>
<name>A0A917AV54_9BACI</name>
<organism evidence="2 3">
    <name type="scientific">Priestia taiwanensis</name>
    <dbReference type="NCBI Taxonomy" id="1347902"/>
    <lineage>
        <taxon>Bacteria</taxon>
        <taxon>Bacillati</taxon>
        <taxon>Bacillota</taxon>
        <taxon>Bacilli</taxon>
        <taxon>Bacillales</taxon>
        <taxon>Bacillaceae</taxon>
        <taxon>Priestia</taxon>
    </lineage>
</organism>
<dbReference type="RefSeq" id="WP_188388493.1">
    <property type="nucleotide sequence ID" value="NZ_BMFK01000001.1"/>
</dbReference>
<protein>
    <submittedName>
        <fullName evidence="2">Germination protein PC</fullName>
    </submittedName>
</protein>
<dbReference type="EMBL" id="BMFK01000001">
    <property type="protein sequence ID" value="GGE72592.1"/>
    <property type="molecule type" value="Genomic_DNA"/>
</dbReference>